<dbReference type="SMART" id="SM00450">
    <property type="entry name" value="RHOD"/>
    <property type="match status" value="1"/>
</dbReference>
<dbReference type="AlphaFoldDB" id="A0A0P1FA50"/>
<evidence type="ECO:0000256" key="1">
    <source>
        <dbReference type="SAM" id="SignalP"/>
    </source>
</evidence>
<keyword evidence="1" id="KW-0732">Signal</keyword>
<dbReference type="RefSeq" id="WP_058243014.1">
    <property type="nucleotide sequence ID" value="NZ_CYSB01000024.1"/>
</dbReference>
<proteinExistence type="predicted"/>
<dbReference type="Proteomes" id="UP000051887">
    <property type="component" value="Unassembled WGS sequence"/>
</dbReference>
<evidence type="ECO:0000313" key="3">
    <source>
        <dbReference type="EMBL" id="CUH65095.1"/>
    </source>
</evidence>
<gene>
    <name evidence="3" type="ORF">TL5118_01143</name>
    <name evidence="4" type="ORF">TL5120_01501</name>
</gene>
<reference evidence="4 6" key="1">
    <citation type="submission" date="2015-09" db="EMBL/GenBank/DDBJ databases">
        <authorList>
            <consortium name="Swine Surveillance"/>
        </authorList>
    </citation>
    <scope>NUCLEOTIDE SEQUENCE [LARGE SCALE GENOMIC DNA]</scope>
    <source>
        <strain evidence="4 6">5120</strain>
    </source>
</reference>
<dbReference type="InterPro" id="IPR036873">
    <property type="entry name" value="Rhodanese-like_dom_sf"/>
</dbReference>
<evidence type="ECO:0000313" key="4">
    <source>
        <dbReference type="EMBL" id="CUH71711.1"/>
    </source>
</evidence>
<dbReference type="CDD" id="cd00158">
    <property type="entry name" value="RHOD"/>
    <property type="match status" value="1"/>
</dbReference>
<accession>A0A0P1FA50</accession>
<organism evidence="4 6">
    <name type="scientific">Thalassovita autumnalis</name>
    <dbReference type="NCBI Taxonomy" id="2072972"/>
    <lineage>
        <taxon>Bacteria</taxon>
        <taxon>Pseudomonadati</taxon>
        <taxon>Pseudomonadota</taxon>
        <taxon>Alphaproteobacteria</taxon>
        <taxon>Rhodobacterales</taxon>
        <taxon>Roseobacteraceae</taxon>
        <taxon>Thalassovita</taxon>
    </lineage>
</organism>
<dbReference type="EMBL" id="CYSC01000024">
    <property type="protein sequence ID" value="CUH71711.1"/>
    <property type="molecule type" value="Genomic_DNA"/>
</dbReference>
<dbReference type="OrthoDB" id="9812109at2"/>
<evidence type="ECO:0000313" key="6">
    <source>
        <dbReference type="Proteomes" id="UP000051887"/>
    </source>
</evidence>
<protein>
    <submittedName>
        <fullName evidence="4">Molybdopterin biosynthesis protein MoeB</fullName>
    </submittedName>
</protein>
<evidence type="ECO:0000259" key="2">
    <source>
        <dbReference type="PROSITE" id="PS50206"/>
    </source>
</evidence>
<dbReference type="InterPro" id="IPR001763">
    <property type="entry name" value="Rhodanese-like_dom"/>
</dbReference>
<name>A0A0P1FA50_9RHOB</name>
<dbReference type="SUPFAM" id="SSF52821">
    <property type="entry name" value="Rhodanese/Cell cycle control phosphatase"/>
    <property type="match status" value="1"/>
</dbReference>
<dbReference type="Proteomes" id="UP000051086">
    <property type="component" value="Unassembled WGS sequence"/>
</dbReference>
<keyword evidence="5" id="KW-1185">Reference proteome</keyword>
<feature type="chain" id="PRO_5009792372" evidence="1">
    <location>
        <begin position="22"/>
        <end position="155"/>
    </location>
</feature>
<reference evidence="3 5" key="2">
    <citation type="submission" date="2015-09" db="EMBL/GenBank/DDBJ databases">
        <authorList>
            <person name="Rodrigo-Torres L."/>
            <person name="Arahal D.R."/>
        </authorList>
    </citation>
    <scope>NUCLEOTIDE SEQUENCE [LARGE SCALE GENOMIC DNA]</scope>
    <source>
        <strain evidence="3 5">CECT 5118</strain>
    </source>
</reference>
<dbReference type="EMBL" id="CYSB01000024">
    <property type="protein sequence ID" value="CUH65095.1"/>
    <property type="molecule type" value="Genomic_DNA"/>
</dbReference>
<dbReference type="Pfam" id="PF00581">
    <property type="entry name" value="Rhodanese"/>
    <property type="match status" value="1"/>
</dbReference>
<dbReference type="PROSITE" id="PS50206">
    <property type="entry name" value="RHODANESE_3"/>
    <property type="match status" value="1"/>
</dbReference>
<sequence>MRFDRRTFLAMSAAISPQSFATTVLAQSRKVWSTKQAHAALLEDQVRLLDIRSREEWRETGVAQGAWLVSMHEKRFPERLFATRQLAEGRTVALICATGGRSGAVMNALRQAGHAGFVDVSEGMLGNRLGPGWIAAGLPVVSMNEALAVLPAALL</sequence>
<evidence type="ECO:0000313" key="5">
    <source>
        <dbReference type="Proteomes" id="UP000051086"/>
    </source>
</evidence>
<feature type="domain" description="Rhodanese" evidence="2">
    <location>
        <begin position="42"/>
        <end position="142"/>
    </location>
</feature>
<feature type="signal peptide" evidence="1">
    <location>
        <begin position="1"/>
        <end position="21"/>
    </location>
</feature>
<dbReference type="Gene3D" id="3.40.250.10">
    <property type="entry name" value="Rhodanese-like domain"/>
    <property type="match status" value="1"/>
</dbReference>